<comment type="caution">
    <text evidence="1">The sequence shown here is derived from an EMBL/GenBank/DDBJ whole genome shotgun (WGS) entry which is preliminary data.</text>
</comment>
<name>A0A940P541_9ENTE</name>
<gene>
    <name evidence="1" type="ORF">I6N95_09275</name>
</gene>
<dbReference type="InterPro" id="IPR037479">
    <property type="entry name" value="Tauto_MSAD"/>
</dbReference>
<dbReference type="Pfam" id="PF14552">
    <property type="entry name" value="Tautomerase_2"/>
    <property type="match status" value="1"/>
</dbReference>
<dbReference type="RefSeq" id="WP_209526908.1">
    <property type="nucleotide sequence ID" value="NZ_JAEEGA010000005.1"/>
</dbReference>
<dbReference type="SUPFAM" id="SSF55331">
    <property type="entry name" value="Tautomerase/MIF"/>
    <property type="match status" value="1"/>
</dbReference>
<evidence type="ECO:0000313" key="1">
    <source>
        <dbReference type="EMBL" id="MBP1041195.1"/>
    </source>
</evidence>
<reference evidence="1" key="1">
    <citation type="submission" date="2020-12" db="EMBL/GenBank/DDBJ databases">
        <title>Vagococcus allomyrinae sp. nov. and Enterococcus lavae sp. nov., isolated from the larvae of Allomyrina dichotoma.</title>
        <authorList>
            <person name="Lee S.D."/>
        </authorList>
    </citation>
    <scope>NUCLEOTIDE SEQUENCE</scope>
    <source>
        <strain evidence="1">BWB3-3</strain>
    </source>
</reference>
<dbReference type="PANTHER" id="PTHR38460">
    <property type="entry name" value="TAUTOMERASE YOLI-RELATED"/>
    <property type="match status" value="1"/>
</dbReference>
<dbReference type="PANTHER" id="PTHR38460:SF1">
    <property type="entry name" value="TAUTOMERASE YOLI-RELATED"/>
    <property type="match status" value="1"/>
</dbReference>
<dbReference type="EMBL" id="JAEEGA010000005">
    <property type="protein sequence ID" value="MBP1041195.1"/>
    <property type="molecule type" value="Genomic_DNA"/>
</dbReference>
<evidence type="ECO:0000313" key="2">
    <source>
        <dbReference type="Proteomes" id="UP000674938"/>
    </source>
</evidence>
<dbReference type="InterPro" id="IPR014347">
    <property type="entry name" value="Tautomerase/MIF_sf"/>
</dbReference>
<keyword evidence="2" id="KW-1185">Reference proteome</keyword>
<dbReference type="Proteomes" id="UP000674938">
    <property type="component" value="Unassembled WGS sequence"/>
</dbReference>
<accession>A0A940P541</accession>
<dbReference type="Gene3D" id="3.30.429.10">
    <property type="entry name" value="Macrophage Migration Inhibitory Factor"/>
    <property type="match status" value="1"/>
</dbReference>
<proteinExistence type="predicted"/>
<sequence length="129" mass="14903">MPMIHFDVYKGRTPKEIVHLLKVAHEVFVEVLEIPEGDRYQIVTQHEPYEMIIQDTGLGFSRSEQVVVISVFSKERTEGQKKRLYRQLTDALQAKCGISPQDVMISFFINHEADWSFGFGRAQFLTGEL</sequence>
<protein>
    <submittedName>
        <fullName evidence="1">Tautomerase family protein</fullName>
    </submittedName>
</protein>
<organism evidence="1 2">
    <name type="scientific">Vagococcus allomyrinae</name>
    <dbReference type="NCBI Taxonomy" id="2794353"/>
    <lineage>
        <taxon>Bacteria</taxon>
        <taxon>Bacillati</taxon>
        <taxon>Bacillota</taxon>
        <taxon>Bacilli</taxon>
        <taxon>Lactobacillales</taxon>
        <taxon>Enterococcaceae</taxon>
        <taxon>Vagococcus</taxon>
    </lineage>
</organism>
<dbReference type="AlphaFoldDB" id="A0A940P541"/>